<name>A0A654KJC6_TAYEM</name>
<dbReference type="Pfam" id="PF02602">
    <property type="entry name" value="HEM4"/>
    <property type="match status" value="1"/>
</dbReference>
<dbReference type="EMBL" id="CP002456">
    <property type="protein sequence ID" value="ADU92454.1"/>
    <property type="molecule type" value="Genomic_DNA"/>
</dbReference>
<dbReference type="InterPro" id="IPR003754">
    <property type="entry name" value="4pyrrol_synth_uPrphyn_synth"/>
</dbReference>
<evidence type="ECO:0000313" key="3">
    <source>
        <dbReference type="Proteomes" id="UP000007472"/>
    </source>
</evidence>
<dbReference type="KEGG" id="teq:TEQUI_1542"/>
<evidence type="ECO:0000259" key="1">
    <source>
        <dbReference type="Pfam" id="PF02602"/>
    </source>
</evidence>
<dbReference type="InterPro" id="IPR036108">
    <property type="entry name" value="4pyrrol_syn_uPrphyn_synt_sf"/>
</dbReference>
<dbReference type="GO" id="GO:0033014">
    <property type="term" value="P:tetrapyrrole biosynthetic process"/>
    <property type="evidence" value="ECO:0007669"/>
    <property type="project" value="InterPro"/>
</dbReference>
<feature type="domain" description="Tetrapyrrole biosynthesis uroporphyrinogen III synthase" evidence="1">
    <location>
        <begin position="29"/>
        <end position="223"/>
    </location>
</feature>
<dbReference type="SUPFAM" id="SSF69618">
    <property type="entry name" value="HemD-like"/>
    <property type="match status" value="1"/>
</dbReference>
<reference evidence="2 3" key="1">
    <citation type="journal article" date="2011" name="J. Bacteriol.">
        <title>Genome sequence of Taylorella equigenitalis MCE9, the causative agent of contagious equine metritis.</title>
        <authorList>
            <person name="Hebert L."/>
            <person name="Moumen B."/>
            <person name="Duquesne F."/>
            <person name="Breuil M.F."/>
            <person name="Laugier C."/>
            <person name="Batto J.M."/>
            <person name="Renault P."/>
            <person name="Petry S."/>
        </authorList>
    </citation>
    <scope>NUCLEOTIDE SEQUENCE [LARGE SCALE GENOMIC DNA]</scope>
    <source>
        <strain evidence="2 3">MCE9</strain>
    </source>
</reference>
<proteinExistence type="predicted"/>
<dbReference type="AlphaFoldDB" id="A0A654KJC6"/>
<dbReference type="Gene3D" id="3.40.50.10090">
    <property type="match status" value="2"/>
</dbReference>
<gene>
    <name evidence="2" type="ordered locus">TEQUI_1542</name>
</gene>
<dbReference type="Proteomes" id="UP000007472">
    <property type="component" value="Chromosome"/>
</dbReference>
<organism evidence="2 3">
    <name type="scientific">Taylorella equigenitalis (strain MCE9)</name>
    <dbReference type="NCBI Taxonomy" id="937774"/>
    <lineage>
        <taxon>Bacteria</taxon>
        <taxon>Pseudomonadati</taxon>
        <taxon>Pseudomonadota</taxon>
        <taxon>Betaproteobacteria</taxon>
        <taxon>Burkholderiales</taxon>
        <taxon>Alcaligenaceae</taxon>
        <taxon>Taylorella</taxon>
    </lineage>
</organism>
<evidence type="ECO:0000313" key="2">
    <source>
        <dbReference type="EMBL" id="ADU92454.1"/>
    </source>
</evidence>
<protein>
    <recommendedName>
        <fullName evidence="1">Tetrapyrrole biosynthesis uroporphyrinogen III synthase domain-containing protein</fullName>
    </recommendedName>
</protein>
<sequence>MLHLVLTSNSSRNRELSSLFGSFINANFHDLPALQIEKLPRPKLTFFKSQLPNLNYIFFVSRNAVDIFFQDFEDLVALLPSNIKFLCVGLSTAEQIRHYCQSFEIIFPDGNAQDSQALLQKLSPLLAYKAKFLIVKGEGGRGEFQDFLVRTGHEVFEICVYKRLCHKYTDSFLHELNLKHLDDDYVFVFTSTEGVKCLLPQIEKFLTKEILRKSLFLVIHDRLREIIEYPHCETIQLNKASFIEVIKHYFNKKYLL</sequence>
<dbReference type="GO" id="GO:0004852">
    <property type="term" value="F:uroporphyrinogen-III synthase activity"/>
    <property type="evidence" value="ECO:0007669"/>
    <property type="project" value="InterPro"/>
</dbReference>
<dbReference type="CDD" id="cd06578">
    <property type="entry name" value="HemD"/>
    <property type="match status" value="1"/>
</dbReference>
<accession>A0A654KJC6</accession>